<dbReference type="PRINTS" id="PR00411">
    <property type="entry name" value="PNDRDTASEI"/>
</dbReference>
<dbReference type="EMBL" id="MU253739">
    <property type="protein sequence ID" value="KAG9249072.1"/>
    <property type="molecule type" value="Genomic_DNA"/>
</dbReference>
<dbReference type="SUPFAM" id="SSF51905">
    <property type="entry name" value="FAD/NAD(P)-binding domain"/>
    <property type="match status" value="1"/>
</dbReference>
<evidence type="ECO:0000256" key="1">
    <source>
        <dbReference type="ARBA" id="ARBA00001974"/>
    </source>
</evidence>
<evidence type="ECO:0000256" key="3">
    <source>
        <dbReference type="ARBA" id="ARBA00022827"/>
    </source>
</evidence>
<evidence type="ECO:0000313" key="8">
    <source>
        <dbReference type="Proteomes" id="UP000887226"/>
    </source>
</evidence>
<evidence type="ECO:0000256" key="2">
    <source>
        <dbReference type="ARBA" id="ARBA00022630"/>
    </source>
</evidence>
<dbReference type="InterPro" id="IPR051820">
    <property type="entry name" value="FAD-binding_MO"/>
</dbReference>
<accession>A0A9P8CJJ8</accession>
<proteinExistence type="predicted"/>
<keyword evidence="3" id="KW-0274">FAD</keyword>
<dbReference type="AlphaFoldDB" id="A0A9P8CJJ8"/>
<dbReference type="Gene3D" id="3.50.50.60">
    <property type="entry name" value="FAD/NAD(P)-binding domain"/>
    <property type="match status" value="3"/>
</dbReference>
<dbReference type="PANTHER" id="PTHR43872">
    <property type="entry name" value="MONOOXYGENASE, PUTATIVE (AFU_ORTHOLOGUE AFUA_8G02570)-RELATED"/>
    <property type="match status" value="1"/>
</dbReference>
<dbReference type="GO" id="GO:0004499">
    <property type="term" value="F:N,N-dimethylaniline monooxygenase activity"/>
    <property type="evidence" value="ECO:0007669"/>
    <property type="project" value="InterPro"/>
</dbReference>
<dbReference type="Proteomes" id="UP000887226">
    <property type="component" value="Unassembled WGS sequence"/>
</dbReference>
<comment type="cofactor">
    <cofactor evidence="1">
        <name>FAD</name>
        <dbReference type="ChEBI" id="CHEBI:57692"/>
    </cofactor>
</comment>
<keyword evidence="8" id="KW-1185">Reference proteome</keyword>
<keyword evidence="2" id="KW-0285">Flavoprotein</keyword>
<dbReference type="GO" id="GO:0050660">
    <property type="term" value="F:flavin adenine dinucleotide binding"/>
    <property type="evidence" value="ECO:0007669"/>
    <property type="project" value="InterPro"/>
</dbReference>
<sequence>MVSTNVATTDLDIIIVGAGVSGVNAAHRIQNNLPNSSYTILESRDVIGGTWDLFSYPGIRSDSDMFTFGFHWYPWTSDRIMSSGPGIKDYISKAAEVSGIAEKIRFRHTLVSGDWSTAQQRWTLMVDLDGDRQKFTARFLVMSTGYYDYGVPLQTEIPGIGDFGGKVIHTQFWPTDYDYTDKKIIIVGSGATAITLLPALTEKAASVTMLQRSPSYIISVEGSDPHATFLHKYFPVCLSSKLMRIKYILIPVVLSYLAGFCPTYAKKMVLAHTWAKLPAHIPHDPHFLPVHQPWEQRVCACPDEDFFEALHNGKGHVVTDKIDTVTKTGIKTKKGTILKADTIITATGLKLRLLGGAQLSIDGKIIDHTKKYFWRSSLLQDLPNVAVVLGYTNSSWTLGSEIAADLVCRLIKHMDKKHLASVAPKVPLDAKMERIRVPENSATYMKHAEADMPLGGDRGPWKGRNDYISDQWITNYGPFRRLVKDLEFVGKVI</sequence>
<dbReference type="GO" id="GO:0050661">
    <property type="term" value="F:NADP binding"/>
    <property type="evidence" value="ECO:0007669"/>
    <property type="project" value="InterPro"/>
</dbReference>
<protein>
    <submittedName>
        <fullName evidence="7">Monooxygenase flavin-binding family protein-like protein</fullName>
    </submittedName>
</protein>
<reference evidence="7" key="1">
    <citation type="journal article" date="2021" name="IMA Fungus">
        <title>Genomic characterization of three marine fungi, including Emericellopsis atlantica sp. nov. with signatures of a generalist lifestyle and marine biomass degradation.</title>
        <authorList>
            <person name="Hagestad O.C."/>
            <person name="Hou L."/>
            <person name="Andersen J.H."/>
            <person name="Hansen E.H."/>
            <person name="Altermark B."/>
            <person name="Li C."/>
            <person name="Kuhnert E."/>
            <person name="Cox R.J."/>
            <person name="Crous P.W."/>
            <person name="Spatafora J.W."/>
            <person name="Lail K."/>
            <person name="Amirebrahimi M."/>
            <person name="Lipzen A."/>
            <person name="Pangilinan J."/>
            <person name="Andreopoulos W."/>
            <person name="Hayes R.D."/>
            <person name="Ng V."/>
            <person name="Grigoriev I.V."/>
            <person name="Jackson S.A."/>
            <person name="Sutton T.D.S."/>
            <person name="Dobson A.D.W."/>
            <person name="Rama T."/>
        </authorList>
    </citation>
    <scope>NUCLEOTIDE SEQUENCE</scope>
    <source>
        <strain evidence="7">TRa3180A</strain>
    </source>
</reference>
<comment type="caution">
    <text evidence="7">The sequence shown here is derived from an EMBL/GenBank/DDBJ whole genome shotgun (WGS) entry which is preliminary data.</text>
</comment>
<keyword evidence="6 7" id="KW-0503">Monooxygenase</keyword>
<gene>
    <name evidence="7" type="ORF">BJ878DRAFT_150684</name>
</gene>
<name>A0A9P8CJJ8_9HELO</name>
<evidence type="ECO:0000256" key="6">
    <source>
        <dbReference type="ARBA" id="ARBA00023033"/>
    </source>
</evidence>
<dbReference type="FunFam" id="3.50.50.60:FF:000228">
    <property type="entry name" value="FAD-containing monooxygenase EthA"/>
    <property type="match status" value="1"/>
</dbReference>
<evidence type="ECO:0000256" key="4">
    <source>
        <dbReference type="ARBA" id="ARBA00022857"/>
    </source>
</evidence>
<keyword evidence="4" id="KW-0521">NADP</keyword>
<dbReference type="Pfam" id="PF00743">
    <property type="entry name" value="FMO-like"/>
    <property type="match status" value="1"/>
</dbReference>
<dbReference type="InterPro" id="IPR020946">
    <property type="entry name" value="Flavin_mOase-like"/>
</dbReference>
<dbReference type="OrthoDB" id="66881at2759"/>
<organism evidence="7 8">
    <name type="scientific">Calycina marina</name>
    <dbReference type="NCBI Taxonomy" id="1763456"/>
    <lineage>
        <taxon>Eukaryota</taxon>
        <taxon>Fungi</taxon>
        <taxon>Dikarya</taxon>
        <taxon>Ascomycota</taxon>
        <taxon>Pezizomycotina</taxon>
        <taxon>Leotiomycetes</taxon>
        <taxon>Helotiales</taxon>
        <taxon>Pezizellaceae</taxon>
        <taxon>Calycina</taxon>
    </lineage>
</organism>
<dbReference type="PRINTS" id="PR00368">
    <property type="entry name" value="FADPNR"/>
</dbReference>
<evidence type="ECO:0000256" key="5">
    <source>
        <dbReference type="ARBA" id="ARBA00023002"/>
    </source>
</evidence>
<dbReference type="PANTHER" id="PTHR43872:SF1">
    <property type="entry name" value="MONOOXYGENASE, PUTATIVE (AFU_ORTHOLOGUE AFUA_8G02570)-RELATED"/>
    <property type="match status" value="1"/>
</dbReference>
<dbReference type="InterPro" id="IPR036188">
    <property type="entry name" value="FAD/NAD-bd_sf"/>
</dbReference>
<keyword evidence="5" id="KW-0560">Oxidoreductase</keyword>
<evidence type="ECO:0000313" key="7">
    <source>
        <dbReference type="EMBL" id="KAG9249072.1"/>
    </source>
</evidence>